<feature type="transmembrane region" description="Helical" evidence="1">
    <location>
        <begin position="209"/>
        <end position="231"/>
    </location>
</feature>
<organism evidence="2 3">
    <name type="scientific">Mycena chlorophos</name>
    <name type="common">Agaric fungus</name>
    <name type="synonym">Agaricus chlorophos</name>
    <dbReference type="NCBI Taxonomy" id="658473"/>
    <lineage>
        <taxon>Eukaryota</taxon>
        <taxon>Fungi</taxon>
        <taxon>Dikarya</taxon>
        <taxon>Basidiomycota</taxon>
        <taxon>Agaricomycotina</taxon>
        <taxon>Agaricomycetes</taxon>
        <taxon>Agaricomycetidae</taxon>
        <taxon>Agaricales</taxon>
        <taxon>Marasmiineae</taxon>
        <taxon>Mycenaceae</taxon>
        <taxon>Mycena</taxon>
    </lineage>
</organism>
<dbReference type="Proteomes" id="UP000815677">
    <property type="component" value="Unassembled WGS sequence"/>
</dbReference>
<sequence length="306" mass="33637">MVPSSIVFGYLLATILEAALFGLYIVLFVTVLYLFQSRERRPPQVVLIGLVVQLLALLGHWINTLYRALHGIGHLDADAATAYYSSLSLSFKFDVIFSGFVTLATNVVMIHRVYVVFSRRKAPVVLPLSLLVGQFVVGSRVVISIHTTAMIIIKLLRVRKAFPTDALLNEKAFEGRTPFGAICANIAECAALQTTTLIALSITYCLGSIAQIVFMEITPVILGISTVLIYARVGLGWSHSEDPTTQTVTAVRFAPTLSEVSRSDSQSLAEMDRTHTIAGIRNTLLYLQTRNIKCSSESRLRSSNKK</sequence>
<gene>
    <name evidence="2" type="ORF">MCHLO_04575</name>
</gene>
<protein>
    <submittedName>
        <fullName evidence="2">Uncharacterized protein</fullName>
    </submittedName>
</protein>
<feature type="transmembrane region" description="Helical" evidence="1">
    <location>
        <begin position="124"/>
        <end position="153"/>
    </location>
</feature>
<reference evidence="2" key="1">
    <citation type="submission" date="2014-09" db="EMBL/GenBank/DDBJ databases">
        <title>Genome sequence of the luminous mushroom Mycena chlorophos for searching fungal bioluminescence genes.</title>
        <authorList>
            <person name="Tanaka Y."/>
            <person name="Kasuga D."/>
            <person name="Oba Y."/>
            <person name="Hase S."/>
            <person name="Sato K."/>
            <person name="Oba Y."/>
            <person name="Sakakibara Y."/>
        </authorList>
    </citation>
    <scope>NUCLEOTIDE SEQUENCE</scope>
</reference>
<evidence type="ECO:0000256" key="1">
    <source>
        <dbReference type="SAM" id="Phobius"/>
    </source>
</evidence>
<feature type="transmembrane region" description="Helical" evidence="1">
    <location>
        <begin position="6"/>
        <end position="33"/>
    </location>
</feature>
<keyword evidence="1" id="KW-1133">Transmembrane helix</keyword>
<name>A0ABQ0L9F0_MYCCL</name>
<feature type="transmembrane region" description="Helical" evidence="1">
    <location>
        <begin position="95"/>
        <end position="117"/>
    </location>
</feature>
<dbReference type="EMBL" id="DF843160">
    <property type="protein sequence ID" value="GAT47094.1"/>
    <property type="molecule type" value="Genomic_DNA"/>
</dbReference>
<keyword evidence="1" id="KW-0472">Membrane</keyword>
<evidence type="ECO:0000313" key="2">
    <source>
        <dbReference type="EMBL" id="GAT47094.1"/>
    </source>
</evidence>
<evidence type="ECO:0000313" key="3">
    <source>
        <dbReference type="Proteomes" id="UP000815677"/>
    </source>
</evidence>
<proteinExistence type="predicted"/>
<accession>A0ABQ0L9F0</accession>
<feature type="transmembrane region" description="Helical" evidence="1">
    <location>
        <begin position="45"/>
        <end position="62"/>
    </location>
</feature>
<keyword evidence="3" id="KW-1185">Reference proteome</keyword>
<keyword evidence="1" id="KW-0812">Transmembrane</keyword>